<feature type="transmembrane region" description="Helical" evidence="1">
    <location>
        <begin position="118"/>
        <end position="135"/>
    </location>
</feature>
<evidence type="ECO:0000313" key="3">
    <source>
        <dbReference type="EMBL" id="TBV01784.1"/>
    </source>
</evidence>
<evidence type="ECO:0000313" key="2">
    <source>
        <dbReference type="EMBL" id="TBU88329.1"/>
    </source>
</evidence>
<accession>A0A4Q9QW51</accession>
<keyword evidence="4" id="KW-1185">Reference proteome</keyword>
<feature type="transmembrane region" description="Helical" evidence="1">
    <location>
        <begin position="59"/>
        <end position="88"/>
    </location>
</feature>
<feature type="transmembrane region" description="Helical" evidence="1">
    <location>
        <begin position="28"/>
        <end position="52"/>
    </location>
</feature>
<dbReference type="Proteomes" id="UP000291334">
    <property type="component" value="Unassembled WGS sequence"/>
</dbReference>
<dbReference type="EMBL" id="QJUL01000031">
    <property type="protein sequence ID" value="TBU88329.1"/>
    <property type="molecule type" value="Genomic_DNA"/>
</dbReference>
<dbReference type="AlphaFoldDB" id="A0A4Q9QW51"/>
<dbReference type="EMBL" id="QJUM01000028">
    <property type="protein sequence ID" value="TBV01784.1"/>
    <property type="molecule type" value="Genomic_DNA"/>
</dbReference>
<reference evidence="4 5" key="1">
    <citation type="submission" date="2018-06" db="EMBL/GenBank/DDBJ databases">
        <title>Three novel Pseudomonas species isolated from symptomatic oak.</title>
        <authorList>
            <person name="Bueno-Gonzalez V."/>
            <person name="Brady C."/>
        </authorList>
    </citation>
    <scope>NUCLEOTIDE SEQUENCE [LARGE SCALE GENOMIC DNA]</scope>
    <source>
        <strain evidence="3 4">P26B</strain>
        <strain evidence="2 5">P6B</strain>
    </source>
</reference>
<name>A0A4Q9QW51_9GAMM</name>
<dbReference type="Proteomes" id="UP000293172">
    <property type="component" value="Unassembled WGS sequence"/>
</dbReference>
<evidence type="ECO:0008006" key="6">
    <source>
        <dbReference type="Google" id="ProtNLM"/>
    </source>
</evidence>
<evidence type="ECO:0000313" key="5">
    <source>
        <dbReference type="Proteomes" id="UP000293172"/>
    </source>
</evidence>
<proteinExistence type="predicted"/>
<evidence type="ECO:0000256" key="1">
    <source>
        <dbReference type="SAM" id="Phobius"/>
    </source>
</evidence>
<sequence>MGIITCRRIPSTTTAPYDDMIDPVLAELALGALGGLFTLPTYALLWPLLLIVTALANRVLGYGAMAATLGFLLLLPFCVGVMGIPMYLAGKLLEQWQLHGMELQAHIVAGRTYSAKSFVYFIGWAVSFGSIIALMDKLPPLRRLSLAWNRWVDRIPG</sequence>
<gene>
    <name evidence="3" type="ORF">DNK34_20240</name>
    <name evidence="2" type="ORF">DNK44_18880</name>
</gene>
<keyword evidence="1" id="KW-1133">Transmembrane helix</keyword>
<evidence type="ECO:0000313" key="4">
    <source>
        <dbReference type="Proteomes" id="UP000291334"/>
    </source>
</evidence>
<keyword evidence="1" id="KW-0812">Transmembrane</keyword>
<keyword evidence="1" id="KW-0472">Membrane</keyword>
<organism evidence="2 5">
    <name type="scientific">Phytopseudomonas dryadis</name>
    <dbReference type="NCBI Taxonomy" id="2487520"/>
    <lineage>
        <taxon>Bacteria</taxon>
        <taxon>Pseudomonadati</taxon>
        <taxon>Pseudomonadota</taxon>
        <taxon>Gammaproteobacteria</taxon>
        <taxon>Pseudomonadales</taxon>
        <taxon>Pseudomonadaceae</taxon>
        <taxon>Phytopseudomonas</taxon>
    </lineage>
</organism>
<comment type="caution">
    <text evidence="2">The sequence shown here is derived from an EMBL/GenBank/DDBJ whole genome shotgun (WGS) entry which is preliminary data.</text>
</comment>
<protein>
    <recommendedName>
        <fullName evidence="6">DUF2062 domain-containing protein</fullName>
    </recommendedName>
</protein>